<keyword evidence="1" id="KW-0812">Transmembrane</keyword>
<keyword evidence="3" id="KW-1185">Reference proteome</keyword>
<keyword evidence="1" id="KW-0472">Membrane</keyword>
<accession>A0ABX9N708</accession>
<feature type="transmembrane region" description="Helical" evidence="1">
    <location>
        <begin position="65"/>
        <end position="87"/>
    </location>
</feature>
<comment type="caution">
    <text evidence="2">The sequence shown here is derived from an EMBL/GenBank/DDBJ whole genome shotgun (WGS) entry which is preliminary data.</text>
</comment>
<gene>
    <name evidence="2" type="ORF">DZF98_04815</name>
</gene>
<dbReference type="InterPro" id="IPR012340">
    <property type="entry name" value="NA-bd_OB-fold"/>
</dbReference>
<proteinExistence type="predicted"/>
<evidence type="ECO:0000256" key="1">
    <source>
        <dbReference type="SAM" id="Phobius"/>
    </source>
</evidence>
<feature type="transmembrane region" description="Helical" evidence="1">
    <location>
        <begin position="32"/>
        <end position="53"/>
    </location>
</feature>
<evidence type="ECO:0000313" key="3">
    <source>
        <dbReference type="Proteomes" id="UP000265355"/>
    </source>
</evidence>
<evidence type="ECO:0000313" key="2">
    <source>
        <dbReference type="EMBL" id="RII93261.1"/>
    </source>
</evidence>
<name>A0ABX9N708_9MICO</name>
<dbReference type="Proteomes" id="UP000265355">
    <property type="component" value="Unassembled WGS sequence"/>
</dbReference>
<dbReference type="EMBL" id="QWEE01000046">
    <property type="protein sequence ID" value="RII93261.1"/>
    <property type="molecule type" value="Genomic_DNA"/>
</dbReference>
<sequence length="166" mass="16532">MIVFVVVGAVGLLLLLSSIVLGDILDAIGGGDGLVSGVALGAALAIYGVGGVLADQAGIGSGGAIAIAVALALVALVVVQLTVRFVAKQESGGSYSPVGMVGVVTSPTSPSGGEVRLEHTRELERRLAMSAEPLAVGTRIRVVSEDGFRVRVEPDADADADADPTT</sequence>
<organism evidence="2 3">
    <name type="scientific">Clavibacter californiensis</name>
    <dbReference type="NCBI Taxonomy" id="1401995"/>
    <lineage>
        <taxon>Bacteria</taxon>
        <taxon>Bacillati</taxon>
        <taxon>Actinomycetota</taxon>
        <taxon>Actinomycetes</taxon>
        <taxon>Micrococcales</taxon>
        <taxon>Microbacteriaceae</taxon>
        <taxon>Clavibacter</taxon>
    </lineage>
</organism>
<dbReference type="Gene3D" id="2.40.50.140">
    <property type="entry name" value="Nucleic acid-binding proteins"/>
    <property type="match status" value="1"/>
</dbReference>
<evidence type="ECO:0008006" key="4">
    <source>
        <dbReference type="Google" id="ProtNLM"/>
    </source>
</evidence>
<dbReference type="RefSeq" id="WP_119372656.1">
    <property type="nucleotide sequence ID" value="NZ_CP040792.1"/>
</dbReference>
<reference evidence="2 3" key="1">
    <citation type="submission" date="2018-08" db="EMBL/GenBank/DDBJ databases">
        <title>Genome Sequence of Clavibacter michiganensis Subspecies type strains, and the Atypical Peach-Colored Strains Isolated from Tomato.</title>
        <authorList>
            <person name="Osdaghi E."/>
            <person name="Portier P."/>
            <person name="Briand M."/>
            <person name="Jacques M.-A."/>
        </authorList>
    </citation>
    <scope>NUCLEOTIDE SEQUENCE [LARGE SCALE GENOMIC DNA]</scope>
    <source>
        <strain evidence="2 3">CFBP 8216</strain>
    </source>
</reference>
<keyword evidence="1" id="KW-1133">Transmembrane helix</keyword>
<protein>
    <recommendedName>
        <fullName evidence="4">NfeD-like C-terminal domain-containing protein</fullName>
    </recommendedName>
</protein>